<feature type="domain" description="Histidine kinase/HSP90-like ATPase" evidence="2">
    <location>
        <begin position="198"/>
        <end position="309"/>
    </location>
</feature>
<dbReference type="Gene3D" id="3.30.565.10">
    <property type="entry name" value="Histidine kinase-like ATPase, C-terminal domain"/>
    <property type="match status" value="1"/>
</dbReference>
<protein>
    <submittedName>
        <fullName evidence="4">Anti-sigma regulatory factor (Ser/Thr protein kinase)</fullName>
    </submittedName>
</protein>
<accession>A0A1C4ZPR0</accession>
<evidence type="ECO:0000259" key="2">
    <source>
        <dbReference type="Pfam" id="PF13581"/>
    </source>
</evidence>
<dbReference type="PANTHER" id="PTHR35526">
    <property type="entry name" value="ANTI-SIGMA-F FACTOR RSBW-RELATED"/>
    <property type="match status" value="1"/>
</dbReference>
<evidence type="ECO:0000256" key="1">
    <source>
        <dbReference type="ARBA" id="ARBA00022527"/>
    </source>
</evidence>
<dbReference type="SUPFAM" id="SSF55874">
    <property type="entry name" value="ATPase domain of HSP90 chaperone/DNA topoisomerase II/histidine kinase"/>
    <property type="match status" value="1"/>
</dbReference>
<dbReference type="InterPro" id="IPR036890">
    <property type="entry name" value="HATPase_C_sf"/>
</dbReference>
<keyword evidence="4" id="KW-0418">Kinase</keyword>
<organism evidence="4 5">
    <name type="scientific">Micromonospora purpureochromogenes</name>
    <dbReference type="NCBI Taxonomy" id="47872"/>
    <lineage>
        <taxon>Bacteria</taxon>
        <taxon>Bacillati</taxon>
        <taxon>Actinomycetota</taxon>
        <taxon>Actinomycetes</taxon>
        <taxon>Micromonosporales</taxon>
        <taxon>Micromonosporaceae</taxon>
        <taxon>Micromonospora</taxon>
    </lineage>
</organism>
<dbReference type="InterPro" id="IPR025847">
    <property type="entry name" value="MEDS_domain"/>
</dbReference>
<dbReference type="CDD" id="cd16936">
    <property type="entry name" value="HATPase_RsbW-like"/>
    <property type="match status" value="1"/>
</dbReference>
<dbReference type="GO" id="GO:0004674">
    <property type="term" value="F:protein serine/threonine kinase activity"/>
    <property type="evidence" value="ECO:0007669"/>
    <property type="project" value="UniProtKB-KW"/>
</dbReference>
<dbReference type="AlphaFoldDB" id="A0A1C4ZPR0"/>
<sequence length="313" mass="33505">MSISVATRTDRFVHPALFYGDREEYLAGTVPFIHAGLAADEPVMVAVPGDNLHQIRTALGVDADRVQLHDMSEAGRNPGRIIPGVLLAFAAAHPGKRVRIIGEPIWAGRTAVEYPACAQHEALINAAFAGRQATILCPYDTSRLDRSWLDDACRTHPVLQKDGAEWASPYYADPVAVAAGFNLPLPDPPARASTIAVDAHALPAIRGFVTAHAVAAGLHPDRVSDLTLAVNELAVNTVRHTTGGGTVAVWTDATRLICQLSDTGHITNPLAGRLPVPPRQPGSRGLVLVNQLCDLVRVHTRPGATTIRLHMHR</sequence>
<feature type="domain" description="MEDS" evidence="3">
    <location>
        <begin position="14"/>
        <end position="157"/>
    </location>
</feature>
<keyword evidence="4" id="KW-0808">Transferase</keyword>
<proteinExistence type="predicted"/>
<dbReference type="InterPro" id="IPR047718">
    <property type="entry name" value="RsbA-like_anti_sig"/>
</dbReference>
<dbReference type="PANTHER" id="PTHR35526:SF3">
    <property type="entry name" value="ANTI-SIGMA-F FACTOR RSBW"/>
    <property type="match status" value="1"/>
</dbReference>
<dbReference type="NCBIfam" id="NF041045">
    <property type="entry name" value="RsbA_anti_sig"/>
    <property type="match status" value="1"/>
</dbReference>
<dbReference type="InterPro" id="IPR003594">
    <property type="entry name" value="HATPase_dom"/>
</dbReference>
<gene>
    <name evidence="4" type="ORF">GA0074696_4703</name>
</gene>
<dbReference type="Pfam" id="PF14417">
    <property type="entry name" value="MEDS"/>
    <property type="match status" value="1"/>
</dbReference>
<dbReference type="Proteomes" id="UP000198228">
    <property type="component" value="Chromosome I"/>
</dbReference>
<dbReference type="RefSeq" id="WP_088963071.1">
    <property type="nucleotide sequence ID" value="NZ_LT607410.1"/>
</dbReference>
<keyword evidence="1" id="KW-0723">Serine/threonine-protein kinase</keyword>
<evidence type="ECO:0000313" key="4">
    <source>
        <dbReference type="EMBL" id="SCF34968.1"/>
    </source>
</evidence>
<evidence type="ECO:0000259" key="3">
    <source>
        <dbReference type="Pfam" id="PF14417"/>
    </source>
</evidence>
<reference evidence="4 5" key="1">
    <citation type="submission" date="2016-06" db="EMBL/GenBank/DDBJ databases">
        <authorList>
            <person name="Kjaerup R.B."/>
            <person name="Dalgaard T.S."/>
            <person name="Juul-Madsen H.R."/>
        </authorList>
    </citation>
    <scope>NUCLEOTIDE SEQUENCE [LARGE SCALE GENOMIC DNA]</scope>
    <source>
        <strain evidence="4 5">DSM 43821</strain>
    </source>
</reference>
<evidence type="ECO:0000313" key="5">
    <source>
        <dbReference type="Proteomes" id="UP000198228"/>
    </source>
</evidence>
<dbReference type="InterPro" id="IPR050267">
    <property type="entry name" value="Anti-sigma-factor_SerPK"/>
</dbReference>
<name>A0A1C4ZPR0_9ACTN</name>
<dbReference type="EMBL" id="LT607410">
    <property type="protein sequence ID" value="SCF34968.1"/>
    <property type="molecule type" value="Genomic_DNA"/>
</dbReference>
<dbReference type="Pfam" id="PF13581">
    <property type="entry name" value="HATPase_c_2"/>
    <property type="match status" value="1"/>
</dbReference>